<organism evidence="1 2">
    <name type="scientific">Pristionchus fissidentatus</name>
    <dbReference type="NCBI Taxonomy" id="1538716"/>
    <lineage>
        <taxon>Eukaryota</taxon>
        <taxon>Metazoa</taxon>
        <taxon>Ecdysozoa</taxon>
        <taxon>Nematoda</taxon>
        <taxon>Chromadorea</taxon>
        <taxon>Rhabditida</taxon>
        <taxon>Rhabditina</taxon>
        <taxon>Diplogasteromorpha</taxon>
        <taxon>Diplogasteroidea</taxon>
        <taxon>Neodiplogasteridae</taxon>
        <taxon>Pristionchus</taxon>
    </lineage>
</organism>
<feature type="non-terminal residue" evidence="1">
    <location>
        <position position="104"/>
    </location>
</feature>
<protein>
    <submittedName>
        <fullName evidence="1">Uncharacterized protein</fullName>
    </submittedName>
</protein>
<reference evidence="1" key="1">
    <citation type="submission" date="2023-10" db="EMBL/GenBank/DDBJ databases">
        <title>Genome assembly of Pristionchus species.</title>
        <authorList>
            <person name="Yoshida K."/>
            <person name="Sommer R.J."/>
        </authorList>
    </citation>
    <scope>NUCLEOTIDE SEQUENCE</scope>
    <source>
        <strain evidence="1">RS5133</strain>
    </source>
</reference>
<proteinExistence type="predicted"/>
<accession>A0AAV5V104</accession>
<dbReference type="EMBL" id="BTSY01000002">
    <property type="protein sequence ID" value="GMT13054.1"/>
    <property type="molecule type" value="Genomic_DNA"/>
</dbReference>
<gene>
    <name evidence="1" type="ORF">PFISCL1PPCAC_4351</name>
</gene>
<evidence type="ECO:0000313" key="1">
    <source>
        <dbReference type="EMBL" id="GMT13054.1"/>
    </source>
</evidence>
<comment type="caution">
    <text evidence="1">The sequence shown here is derived from an EMBL/GenBank/DDBJ whole genome shotgun (WGS) entry which is preliminary data.</text>
</comment>
<dbReference type="Proteomes" id="UP001432322">
    <property type="component" value="Unassembled WGS sequence"/>
</dbReference>
<feature type="non-terminal residue" evidence="1">
    <location>
        <position position="1"/>
    </location>
</feature>
<keyword evidence="2" id="KW-1185">Reference proteome</keyword>
<name>A0AAV5V104_9BILA</name>
<sequence>CGSRIHGRGTGMVSTVSGTGAVQVTVTRGTVSLLRRARLSGHLRSAYSQCLVGRVVGDKITDDGYNQSGDYCPDEFGTLVGLAALRSSEGELARDVALGADVET</sequence>
<dbReference type="AlphaFoldDB" id="A0AAV5V104"/>
<evidence type="ECO:0000313" key="2">
    <source>
        <dbReference type="Proteomes" id="UP001432322"/>
    </source>
</evidence>